<proteinExistence type="inferred from homology"/>
<evidence type="ECO:0000256" key="2">
    <source>
        <dbReference type="ARBA" id="ARBA00010617"/>
    </source>
</evidence>
<evidence type="ECO:0000256" key="1">
    <source>
        <dbReference type="ARBA" id="ARBA00001971"/>
    </source>
</evidence>
<dbReference type="InterPro" id="IPR047146">
    <property type="entry name" value="Cyt_P450_E_CYP52_fungi"/>
</dbReference>
<evidence type="ECO:0000313" key="11">
    <source>
        <dbReference type="Proteomes" id="UP000224634"/>
    </source>
</evidence>
<sequence>MAWLSSPVLLAVGLIWIVYRAIQSYLWYQANKELSAQHGCARAPKLRNWWPLGIDRLIQIWVADSEQRLMDLFAFHFEDVGYTLEQKFLGTRAFGTIDPINLEAMMSSKIKADFNFGLRRRIFFPLLGEGIFTQEGPAWKHSRDLLRPQFARQQYRGLAIFRSHVDNLLLHIPTDGKPVDLQPLFFRLTLDTTTEFLFGTSVHSLGATHFSNSKKFSDEFDVAQNYVVQRFRLLDLYWLIGGPKFRHSCVSVHRFIDEIIDARTKVGEKDEENGGRYVFFDAIAKDSKDRATLRTQLLNVLLAGRDTTACLLSWVFFRLAQHPRILDRLNAEISSTVRDKTDLTREDLKKMPYLANILKETLRLYPPVPVNTRTAAQDTTLPTGGGPNQKSPVLIRKGENVSFCVYAMHRREDLYGKDAKEFRPERWDEDMPLFRDEKTAAWGYLPFNGGPRVCLGQDFALIEASYTVVRILQRYPKVKLGHYELPQKRGWIGWSTHATEGIKEVSEERQKVTLVLSLKDGCRVSLEQ</sequence>
<evidence type="ECO:0000256" key="3">
    <source>
        <dbReference type="ARBA" id="ARBA00022617"/>
    </source>
</evidence>
<dbReference type="InterPro" id="IPR036396">
    <property type="entry name" value="Cyt_P450_sf"/>
</dbReference>
<dbReference type="InterPro" id="IPR001128">
    <property type="entry name" value="Cyt_P450"/>
</dbReference>
<name>A0A2B7X0Q1_POLH7</name>
<protein>
    <recommendedName>
        <fullName evidence="12">N-alkane-inducible cytochrome P450</fullName>
    </recommendedName>
</protein>
<evidence type="ECO:0000256" key="9">
    <source>
        <dbReference type="RuleBase" id="RU000461"/>
    </source>
</evidence>
<organism evidence="10 11">
    <name type="scientific">Polytolypa hystricis (strain UAMH7299)</name>
    <dbReference type="NCBI Taxonomy" id="1447883"/>
    <lineage>
        <taxon>Eukaryota</taxon>
        <taxon>Fungi</taxon>
        <taxon>Dikarya</taxon>
        <taxon>Ascomycota</taxon>
        <taxon>Pezizomycotina</taxon>
        <taxon>Eurotiomycetes</taxon>
        <taxon>Eurotiomycetidae</taxon>
        <taxon>Onygenales</taxon>
        <taxon>Onygenales incertae sedis</taxon>
        <taxon>Polytolypa</taxon>
    </lineage>
</organism>
<keyword evidence="11" id="KW-1185">Reference proteome</keyword>
<dbReference type="Proteomes" id="UP000224634">
    <property type="component" value="Unassembled WGS sequence"/>
</dbReference>
<gene>
    <name evidence="10" type="ORF">AJ80_08836</name>
</gene>
<dbReference type="GO" id="GO:0020037">
    <property type="term" value="F:heme binding"/>
    <property type="evidence" value="ECO:0007669"/>
    <property type="project" value="InterPro"/>
</dbReference>
<evidence type="ECO:0008006" key="12">
    <source>
        <dbReference type="Google" id="ProtNLM"/>
    </source>
</evidence>
<dbReference type="STRING" id="1447883.A0A2B7X0Q1"/>
<dbReference type="PRINTS" id="PR00464">
    <property type="entry name" value="EP450II"/>
</dbReference>
<comment type="cofactor">
    <cofactor evidence="1 8">
        <name>heme</name>
        <dbReference type="ChEBI" id="CHEBI:30413"/>
    </cofactor>
</comment>
<dbReference type="PRINTS" id="PR00385">
    <property type="entry name" value="P450"/>
</dbReference>
<evidence type="ECO:0000256" key="6">
    <source>
        <dbReference type="ARBA" id="ARBA00023004"/>
    </source>
</evidence>
<dbReference type="CDD" id="cd11063">
    <property type="entry name" value="CYP52"/>
    <property type="match status" value="1"/>
</dbReference>
<comment type="caution">
    <text evidence="10">The sequence shown here is derived from an EMBL/GenBank/DDBJ whole genome shotgun (WGS) entry which is preliminary data.</text>
</comment>
<keyword evidence="5 9" id="KW-0560">Oxidoreductase</keyword>
<keyword evidence="6 8" id="KW-0408">Iron</keyword>
<dbReference type="Pfam" id="PF00067">
    <property type="entry name" value="p450"/>
    <property type="match status" value="1"/>
</dbReference>
<keyword evidence="3 8" id="KW-0349">Heme</keyword>
<dbReference type="InterPro" id="IPR002402">
    <property type="entry name" value="Cyt_P450_E_grp-II"/>
</dbReference>
<evidence type="ECO:0000313" key="10">
    <source>
        <dbReference type="EMBL" id="PGH02525.1"/>
    </source>
</evidence>
<dbReference type="Gene3D" id="1.10.630.10">
    <property type="entry name" value="Cytochrome P450"/>
    <property type="match status" value="1"/>
</dbReference>
<dbReference type="GO" id="GO:0016712">
    <property type="term" value="F:oxidoreductase activity, acting on paired donors, with incorporation or reduction of molecular oxygen, reduced flavin or flavoprotein as one donor, and incorporation of one atom of oxygen"/>
    <property type="evidence" value="ECO:0007669"/>
    <property type="project" value="InterPro"/>
</dbReference>
<comment type="similarity">
    <text evidence="2 9">Belongs to the cytochrome P450 family.</text>
</comment>
<evidence type="ECO:0000256" key="5">
    <source>
        <dbReference type="ARBA" id="ARBA00023002"/>
    </source>
</evidence>
<dbReference type="OrthoDB" id="1470350at2759"/>
<evidence type="ECO:0000256" key="7">
    <source>
        <dbReference type="ARBA" id="ARBA00023033"/>
    </source>
</evidence>
<keyword evidence="4 8" id="KW-0479">Metal-binding</keyword>
<dbReference type="EMBL" id="PDNA01000222">
    <property type="protein sequence ID" value="PGH02525.1"/>
    <property type="molecule type" value="Genomic_DNA"/>
</dbReference>
<dbReference type="InterPro" id="IPR017972">
    <property type="entry name" value="Cyt_P450_CS"/>
</dbReference>
<evidence type="ECO:0000256" key="8">
    <source>
        <dbReference type="PIRSR" id="PIRSR602402-1"/>
    </source>
</evidence>
<keyword evidence="7 9" id="KW-0503">Monooxygenase</keyword>
<reference evidence="10 11" key="1">
    <citation type="submission" date="2017-10" db="EMBL/GenBank/DDBJ databases">
        <title>Comparative genomics in systemic dimorphic fungi from Ajellomycetaceae.</title>
        <authorList>
            <person name="Munoz J.F."/>
            <person name="Mcewen J.G."/>
            <person name="Clay O.K."/>
            <person name="Cuomo C.A."/>
        </authorList>
    </citation>
    <scope>NUCLEOTIDE SEQUENCE [LARGE SCALE GENOMIC DNA]</scope>
    <source>
        <strain evidence="10 11">UAMH7299</strain>
    </source>
</reference>
<dbReference type="PRINTS" id="PR01239">
    <property type="entry name" value="EP450IICYP52"/>
</dbReference>
<feature type="binding site" description="axial binding residue" evidence="8">
    <location>
        <position position="454"/>
    </location>
    <ligand>
        <name>heme</name>
        <dbReference type="ChEBI" id="CHEBI:30413"/>
    </ligand>
    <ligandPart>
        <name>Fe</name>
        <dbReference type="ChEBI" id="CHEBI:18248"/>
    </ligandPart>
</feature>
<dbReference type="AlphaFoldDB" id="A0A2B7X0Q1"/>
<dbReference type="PANTHER" id="PTHR24287">
    <property type="entry name" value="P450, PUTATIVE (EUROFUNG)-RELATED"/>
    <property type="match status" value="1"/>
</dbReference>
<dbReference type="PROSITE" id="PS00086">
    <property type="entry name" value="CYTOCHROME_P450"/>
    <property type="match status" value="1"/>
</dbReference>
<dbReference type="InterPro" id="IPR002974">
    <property type="entry name" value="Cyt_P450_E_CYP52_ascomycetes"/>
</dbReference>
<dbReference type="PANTHER" id="PTHR24287:SF18">
    <property type="entry name" value="CYTOCHROME P450 MONOOXYGENASE APDE-RELATED"/>
    <property type="match status" value="1"/>
</dbReference>
<dbReference type="SUPFAM" id="SSF48264">
    <property type="entry name" value="Cytochrome P450"/>
    <property type="match status" value="1"/>
</dbReference>
<dbReference type="GO" id="GO:0005506">
    <property type="term" value="F:iron ion binding"/>
    <property type="evidence" value="ECO:0007669"/>
    <property type="project" value="InterPro"/>
</dbReference>
<evidence type="ECO:0000256" key="4">
    <source>
        <dbReference type="ARBA" id="ARBA00022723"/>
    </source>
</evidence>
<accession>A0A2B7X0Q1</accession>